<dbReference type="EMBL" id="JABEVY010000081">
    <property type="protein sequence ID" value="KAF5250913.1"/>
    <property type="molecule type" value="Genomic_DNA"/>
</dbReference>
<sequence length="157" mass="17943">MEALLSHNDNLEFLHLDFAEAARTSSCHPGPRERLYMGIELRQMHKLKRLILGSQNICGLLANGTVYDYTMDASIQAPRVVECIPEYLEYLEIHSCGSNIINQLEEFLDTLADPGRIPNLKSVKFTFNKKWVKEEEMKSLATSRDGLVLEVIRCRSE</sequence>
<dbReference type="Proteomes" id="UP000573603">
    <property type="component" value="Unassembled WGS sequence"/>
</dbReference>
<keyword evidence="2" id="KW-1185">Reference proteome</keyword>
<evidence type="ECO:0000313" key="2">
    <source>
        <dbReference type="Proteomes" id="UP000573603"/>
    </source>
</evidence>
<comment type="caution">
    <text evidence="1">The sequence shown here is derived from an EMBL/GenBank/DDBJ whole genome shotgun (WGS) entry which is preliminary data.</text>
</comment>
<reference evidence="1 2" key="1">
    <citation type="journal article" date="2020" name="BMC Genomics">
        <title>Correction to: Identification and distribution of gene clusters required for synthesis of sphingolipid metabolism inhibitors in diverse species of the filamentous fungus Fusarium.</title>
        <authorList>
            <person name="Kim H.S."/>
            <person name="Lohmar J.M."/>
            <person name="Busman M."/>
            <person name="Brown D.W."/>
            <person name="Naumann T.A."/>
            <person name="Divon H.H."/>
            <person name="Lysoe E."/>
            <person name="Uhlig S."/>
            <person name="Proctor R.H."/>
        </authorList>
    </citation>
    <scope>NUCLEOTIDE SEQUENCE [LARGE SCALE GENOMIC DNA]</scope>
    <source>
        <strain evidence="1 2">NRRL 25214</strain>
    </source>
</reference>
<protein>
    <submittedName>
        <fullName evidence="1">Uncharacterized protein</fullName>
    </submittedName>
</protein>
<organism evidence="1 2">
    <name type="scientific">Fusarium anthophilum</name>
    <dbReference type="NCBI Taxonomy" id="48485"/>
    <lineage>
        <taxon>Eukaryota</taxon>
        <taxon>Fungi</taxon>
        <taxon>Dikarya</taxon>
        <taxon>Ascomycota</taxon>
        <taxon>Pezizomycotina</taxon>
        <taxon>Sordariomycetes</taxon>
        <taxon>Hypocreomycetidae</taxon>
        <taxon>Hypocreales</taxon>
        <taxon>Nectriaceae</taxon>
        <taxon>Fusarium</taxon>
        <taxon>Fusarium fujikuroi species complex</taxon>
    </lineage>
</organism>
<gene>
    <name evidence="1" type="ORF">FANTH_3967</name>
</gene>
<name>A0A8H4ZQQ6_9HYPO</name>
<accession>A0A8H4ZQQ6</accession>
<dbReference type="AlphaFoldDB" id="A0A8H4ZQQ6"/>
<proteinExistence type="predicted"/>
<evidence type="ECO:0000313" key="1">
    <source>
        <dbReference type="EMBL" id="KAF5250913.1"/>
    </source>
</evidence>